<evidence type="ECO:0000256" key="1">
    <source>
        <dbReference type="SAM" id="Coils"/>
    </source>
</evidence>
<dbReference type="InterPro" id="IPR007470">
    <property type="entry name" value="HemX"/>
</dbReference>
<gene>
    <name evidence="4" type="primary">hemX</name>
    <name evidence="4" type="ORF">KKJ01_09945</name>
</gene>
<feature type="compositionally biased region" description="Low complexity" evidence="2">
    <location>
        <begin position="371"/>
        <end position="380"/>
    </location>
</feature>
<dbReference type="PANTHER" id="PTHR38043">
    <property type="entry name" value="PROTEIN HEMX"/>
    <property type="match status" value="1"/>
</dbReference>
<accession>A0AAJ1J7H4</accession>
<reference evidence="4" key="2">
    <citation type="journal article" date="2022" name="J. Evol. Biol.">
        <title>Pre- and post-association barriers to host switching in sympatric mutualists.</title>
        <authorList>
            <person name="Dinges Z.M."/>
            <person name="Phillips R.K."/>
            <person name="Lively C.M."/>
            <person name="Bashey F."/>
        </authorList>
    </citation>
    <scope>NUCLEOTIDE SEQUENCE</scope>
    <source>
        <strain evidence="4">MC_266_E_2016</strain>
    </source>
</reference>
<dbReference type="EC" id="2.1.1.107" evidence="4"/>
<keyword evidence="3" id="KW-0472">Membrane</keyword>
<dbReference type="EMBL" id="JAILSO010000029">
    <property type="protein sequence ID" value="MDE1478545.1"/>
    <property type="molecule type" value="Genomic_DNA"/>
</dbReference>
<keyword evidence="3" id="KW-1133">Transmembrane helix</keyword>
<name>A0AAJ1J7H4_XENBV</name>
<feature type="coiled-coil region" evidence="1">
    <location>
        <begin position="199"/>
        <end position="226"/>
    </location>
</feature>
<feature type="region of interest" description="Disordered" evidence="2">
    <location>
        <begin position="1"/>
        <end position="31"/>
    </location>
</feature>
<sequence>MSIMTEQKQSTDAVETKHPQQPETAPHKPKRYGWVGNTLSIAITLAIGAGAIYLYHYGKQQNAVLTAENLALQQQVASLAQQQSSDKQDFATQFQKLESDLQQAKLQNKQTDSRMLELQTRLSEISNTDLENWHLAQANYLVKMAGRKIWAEQDTTTAIALLKNADQSLAEMDDPSLLHIRQAIMEDINTLSKINQLDLDGIILTLNRLSNQIDNLRLEDNGEQEAPMDEGDAGISASLSDWRKNLSKSWDSFMENFITIKRRDSSAVPLLAPNQDVYLRENIRSKLLVAAQAVPRHQNEVYKQSLEAVSSWVRSYFDTASPDTKTFLQDIDSLAQKPLSIELPEHLSSQPILADLMRKRIYNLPHQSDTQVQPQSEVQPQPKPAETSGQAETPVQEG</sequence>
<feature type="transmembrane region" description="Helical" evidence="3">
    <location>
        <begin position="34"/>
        <end position="55"/>
    </location>
</feature>
<dbReference type="AlphaFoldDB" id="A0AAJ1J7H4"/>
<feature type="region of interest" description="Disordered" evidence="2">
    <location>
        <begin position="367"/>
        <end position="398"/>
    </location>
</feature>
<protein>
    <submittedName>
        <fullName evidence="4">Uroporphyrinogen-III C-methyltransferase</fullName>
        <ecNumber evidence="4">2.1.1.107</ecNumber>
    </submittedName>
</protein>
<dbReference type="Pfam" id="PF04375">
    <property type="entry name" value="HemX"/>
    <property type="match status" value="1"/>
</dbReference>
<comment type="caution">
    <text evidence="4">The sequence shown here is derived from an EMBL/GenBank/DDBJ whole genome shotgun (WGS) entry which is preliminary data.</text>
</comment>
<reference evidence="4" key="1">
    <citation type="submission" date="2021-08" db="EMBL/GenBank/DDBJ databases">
        <authorList>
            <person name="Papudeshi B."/>
            <person name="Bashey-Visser F."/>
        </authorList>
    </citation>
    <scope>NUCLEOTIDE SEQUENCE</scope>
    <source>
        <strain evidence="4">MC_266_E_2016</strain>
    </source>
</reference>
<proteinExistence type="predicted"/>
<dbReference type="GO" id="GO:0032259">
    <property type="term" value="P:methylation"/>
    <property type="evidence" value="ECO:0007669"/>
    <property type="project" value="UniProtKB-KW"/>
</dbReference>
<keyword evidence="4" id="KW-0489">Methyltransferase</keyword>
<evidence type="ECO:0000313" key="4">
    <source>
        <dbReference type="EMBL" id="MDE1478545.1"/>
    </source>
</evidence>
<keyword evidence="4" id="KW-0808">Transferase</keyword>
<keyword evidence="1" id="KW-0175">Coiled coil</keyword>
<evidence type="ECO:0000256" key="3">
    <source>
        <dbReference type="SAM" id="Phobius"/>
    </source>
</evidence>
<feature type="compositionally biased region" description="Polar residues" evidence="2">
    <location>
        <begin position="387"/>
        <end position="398"/>
    </location>
</feature>
<dbReference type="GO" id="GO:0004851">
    <property type="term" value="F:uroporphyrin-III C-methyltransferase activity"/>
    <property type="evidence" value="ECO:0007669"/>
    <property type="project" value="UniProtKB-EC"/>
</dbReference>
<dbReference type="NCBIfam" id="NF008173">
    <property type="entry name" value="PRK10920.1"/>
    <property type="match status" value="1"/>
</dbReference>
<organism evidence="4 5">
    <name type="scientific">Xenorhabdus bovienii</name>
    <name type="common">Xenorhabdus nematophila subsp. bovienii</name>
    <dbReference type="NCBI Taxonomy" id="40576"/>
    <lineage>
        <taxon>Bacteria</taxon>
        <taxon>Pseudomonadati</taxon>
        <taxon>Pseudomonadota</taxon>
        <taxon>Gammaproteobacteria</taxon>
        <taxon>Enterobacterales</taxon>
        <taxon>Morganellaceae</taxon>
        <taxon>Xenorhabdus</taxon>
    </lineage>
</organism>
<feature type="compositionally biased region" description="Polar residues" evidence="2">
    <location>
        <begin position="1"/>
        <end position="13"/>
    </location>
</feature>
<keyword evidence="3" id="KW-0812">Transmembrane</keyword>
<dbReference type="PANTHER" id="PTHR38043:SF1">
    <property type="entry name" value="PROTEIN HEMX"/>
    <property type="match status" value="1"/>
</dbReference>
<evidence type="ECO:0000313" key="5">
    <source>
        <dbReference type="Proteomes" id="UP001222434"/>
    </source>
</evidence>
<evidence type="ECO:0000256" key="2">
    <source>
        <dbReference type="SAM" id="MobiDB-lite"/>
    </source>
</evidence>
<dbReference type="Proteomes" id="UP001222434">
    <property type="component" value="Unassembled WGS sequence"/>
</dbReference>
<feature type="coiled-coil region" evidence="1">
    <location>
        <begin position="62"/>
        <end position="121"/>
    </location>
</feature>